<keyword evidence="3" id="KW-0813">Transport</keyword>
<protein>
    <submittedName>
        <fullName evidence="8">Cation transporter</fullName>
    </submittedName>
</protein>
<feature type="transmembrane region" description="Helical" evidence="6">
    <location>
        <begin position="175"/>
        <end position="194"/>
    </location>
</feature>
<organism evidence="8 9">
    <name type="scientific">Kangiella profundi</name>
    <dbReference type="NCBI Taxonomy" id="1561924"/>
    <lineage>
        <taxon>Bacteria</taxon>
        <taxon>Pseudomonadati</taxon>
        <taxon>Pseudomonadota</taxon>
        <taxon>Gammaproteobacteria</taxon>
        <taxon>Kangiellales</taxon>
        <taxon>Kangiellaceae</taxon>
        <taxon>Kangiella</taxon>
    </lineage>
</organism>
<accession>A0A2K9A8C2</accession>
<dbReference type="SUPFAM" id="SSF161111">
    <property type="entry name" value="Cation efflux protein transmembrane domain-like"/>
    <property type="match status" value="1"/>
</dbReference>
<dbReference type="Proteomes" id="UP000232693">
    <property type="component" value="Chromosome"/>
</dbReference>
<dbReference type="Gene3D" id="1.20.1510.10">
    <property type="entry name" value="Cation efflux protein transmembrane domain"/>
    <property type="match status" value="1"/>
</dbReference>
<dbReference type="GO" id="GO:0046872">
    <property type="term" value="F:metal ion binding"/>
    <property type="evidence" value="ECO:0007669"/>
    <property type="project" value="InterPro"/>
</dbReference>
<evidence type="ECO:0000259" key="7">
    <source>
        <dbReference type="Pfam" id="PF01545"/>
    </source>
</evidence>
<dbReference type="SUPFAM" id="SSF55008">
    <property type="entry name" value="HMA, heavy metal-associated domain"/>
    <property type="match status" value="1"/>
</dbReference>
<dbReference type="GO" id="GO:0005385">
    <property type="term" value="F:zinc ion transmembrane transporter activity"/>
    <property type="evidence" value="ECO:0007669"/>
    <property type="project" value="TreeGrafter"/>
</dbReference>
<dbReference type="InterPro" id="IPR058533">
    <property type="entry name" value="Cation_efflux_TM"/>
</dbReference>
<evidence type="ECO:0000313" key="8">
    <source>
        <dbReference type="EMBL" id="AUD80055.1"/>
    </source>
</evidence>
<dbReference type="InterPro" id="IPR036163">
    <property type="entry name" value="HMA_dom_sf"/>
</dbReference>
<evidence type="ECO:0000256" key="5">
    <source>
        <dbReference type="ARBA" id="ARBA00023136"/>
    </source>
</evidence>
<evidence type="ECO:0000256" key="2">
    <source>
        <dbReference type="ARBA" id="ARBA00022692"/>
    </source>
</evidence>
<dbReference type="GO" id="GO:0005886">
    <property type="term" value="C:plasma membrane"/>
    <property type="evidence" value="ECO:0007669"/>
    <property type="project" value="TreeGrafter"/>
</dbReference>
<evidence type="ECO:0000313" key="9">
    <source>
        <dbReference type="Proteomes" id="UP000232693"/>
    </source>
</evidence>
<dbReference type="KEGG" id="kpd:CW740_05860"/>
<proteinExistence type="predicted"/>
<dbReference type="InterPro" id="IPR027469">
    <property type="entry name" value="Cation_efflux_TMD_sf"/>
</dbReference>
<reference evidence="8 9" key="1">
    <citation type="submission" date="2017-12" db="EMBL/GenBank/DDBJ databases">
        <title>Kangiella profundi FT102 completed genome.</title>
        <authorList>
            <person name="Xu J."/>
            <person name="Wang J."/>
            <person name="Lu Y."/>
        </authorList>
    </citation>
    <scope>NUCLEOTIDE SEQUENCE [LARGE SCALE GENOMIC DNA]</scope>
    <source>
        <strain evidence="8 9">FT102</strain>
    </source>
</reference>
<dbReference type="Pfam" id="PF01545">
    <property type="entry name" value="Cation_efflux"/>
    <property type="match status" value="1"/>
</dbReference>
<keyword evidence="5 6" id="KW-0472">Membrane</keyword>
<gene>
    <name evidence="8" type="ORF">CW740_05860</name>
</gene>
<evidence type="ECO:0000256" key="4">
    <source>
        <dbReference type="ARBA" id="ARBA00022989"/>
    </source>
</evidence>
<dbReference type="PANTHER" id="PTHR11562">
    <property type="entry name" value="CATION EFFLUX PROTEIN/ ZINC TRANSPORTER"/>
    <property type="match status" value="1"/>
</dbReference>
<evidence type="ECO:0000256" key="3">
    <source>
        <dbReference type="ARBA" id="ARBA00022906"/>
    </source>
</evidence>
<dbReference type="InterPro" id="IPR050681">
    <property type="entry name" value="CDF/SLC30A"/>
</dbReference>
<keyword evidence="3" id="KW-0406">Ion transport</keyword>
<feature type="transmembrane region" description="Helical" evidence="6">
    <location>
        <begin position="238"/>
        <end position="256"/>
    </location>
</feature>
<keyword evidence="4 6" id="KW-1133">Transmembrane helix</keyword>
<dbReference type="EMBL" id="CP025120">
    <property type="protein sequence ID" value="AUD80055.1"/>
    <property type="molecule type" value="Genomic_DNA"/>
</dbReference>
<evidence type="ECO:0000256" key="1">
    <source>
        <dbReference type="ARBA" id="ARBA00004141"/>
    </source>
</evidence>
<sequence>MDCPSEERMIRMVLDDIEPKVAIQCDIQNRTVAIYHQNNLEQIKHKMDSLNYGAYIVKTESVESTKLASIQQQNRDHDARQAKILKWLLLINGIMFLVEMTIGWIAQSTGLIADSLDMFADATVYGMALYAVGHTAKQKLTVAHLSGWLQLLLAFGALFEVFRRYWFGSEPTSDLMMIIGLLALLANVVCLWLISAQREQGAHMKASWIFSANDVIANAGVILAGALVAWTGSRYPDLIIGLIIGMVVLFGAIRILKLKS</sequence>
<dbReference type="OrthoDB" id="9799649at2"/>
<keyword evidence="3" id="KW-0862">Zinc</keyword>
<comment type="subcellular location">
    <subcellularLocation>
        <location evidence="1">Membrane</location>
        <topology evidence="1">Multi-pass membrane protein</topology>
    </subcellularLocation>
</comment>
<dbReference type="PANTHER" id="PTHR11562:SF17">
    <property type="entry name" value="RE54080P-RELATED"/>
    <property type="match status" value="1"/>
</dbReference>
<feature type="domain" description="Cation efflux protein transmembrane" evidence="7">
    <location>
        <begin position="89"/>
        <end position="257"/>
    </location>
</feature>
<feature type="transmembrane region" description="Helical" evidence="6">
    <location>
        <begin position="84"/>
        <end position="106"/>
    </location>
</feature>
<feature type="transmembrane region" description="Helical" evidence="6">
    <location>
        <begin position="112"/>
        <end position="133"/>
    </location>
</feature>
<evidence type="ECO:0000256" key="6">
    <source>
        <dbReference type="SAM" id="Phobius"/>
    </source>
</evidence>
<dbReference type="AlphaFoldDB" id="A0A2K9A8C2"/>
<feature type="transmembrane region" description="Helical" evidence="6">
    <location>
        <begin position="145"/>
        <end position="163"/>
    </location>
</feature>
<keyword evidence="2 6" id="KW-0812">Transmembrane</keyword>
<name>A0A2K9A8C2_9GAMM</name>
<keyword evidence="3" id="KW-0864">Zinc transport</keyword>
<keyword evidence="9" id="KW-1185">Reference proteome</keyword>
<feature type="transmembrane region" description="Helical" evidence="6">
    <location>
        <begin position="215"/>
        <end position="232"/>
    </location>
</feature>